<organism evidence="12 13">
    <name type="scientific">Swingsia samuiensis</name>
    <dbReference type="NCBI Taxonomy" id="1293412"/>
    <lineage>
        <taxon>Bacteria</taxon>
        <taxon>Pseudomonadati</taxon>
        <taxon>Pseudomonadota</taxon>
        <taxon>Alphaproteobacteria</taxon>
        <taxon>Acetobacterales</taxon>
        <taxon>Acetobacteraceae</taxon>
        <taxon>Swingsia</taxon>
    </lineage>
</organism>
<dbReference type="SUPFAM" id="SSF52738">
    <property type="entry name" value="Methylesterase CheB, C-terminal domain"/>
    <property type="match status" value="1"/>
</dbReference>
<evidence type="ECO:0000256" key="1">
    <source>
        <dbReference type="ARBA" id="ARBA00000085"/>
    </source>
</evidence>
<dbReference type="InterPro" id="IPR011102">
    <property type="entry name" value="Sig_transdc_His_kinase_HWE"/>
</dbReference>
<dbReference type="KEGG" id="ssam:E3D00_05785"/>
<dbReference type="InterPro" id="IPR022642">
    <property type="entry name" value="CheR_C"/>
</dbReference>
<feature type="coiled-coil region" evidence="9">
    <location>
        <begin position="634"/>
        <end position="696"/>
    </location>
</feature>
<dbReference type="GO" id="GO:0008757">
    <property type="term" value="F:S-adenosylmethionine-dependent methyltransferase activity"/>
    <property type="evidence" value="ECO:0007669"/>
    <property type="project" value="InterPro"/>
</dbReference>
<dbReference type="SMART" id="SM00138">
    <property type="entry name" value="MeTrc"/>
    <property type="match status" value="1"/>
</dbReference>
<dbReference type="OrthoDB" id="5287260at2"/>
<evidence type="ECO:0000256" key="8">
    <source>
        <dbReference type="PROSITE-ProRule" id="PRU00050"/>
    </source>
</evidence>
<feature type="domain" description="CheR-type methyltransferase" evidence="11">
    <location>
        <begin position="209"/>
        <end position="450"/>
    </location>
</feature>
<evidence type="ECO:0000256" key="4">
    <source>
        <dbReference type="ARBA" id="ARBA00022679"/>
    </source>
</evidence>
<evidence type="ECO:0000256" key="3">
    <source>
        <dbReference type="ARBA" id="ARBA00022553"/>
    </source>
</evidence>
<keyword evidence="7" id="KW-0067">ATP-binding</keyword>
<proteinExistence type="predicted"/>
<dbReference type="SUPFAM" id="SSF55785">
    <property type="entry name" value="PYP-like sensor domain (PAS domain)"/>
    <property type="match status" value="2"/>
</dbReference>
<accession>A0A4Y6UHQ5</accession>
<dbReference type="InterPro" id="IPR035965">
    <property type="entry name" value="PAS-like_dom_sf"/>
</dbReference>
<protein>
    <recommendedName>
        <fullName evidence="2">histidine kinase</fullName>
        <ecNumber evidence="2">2.7.13.3</ecNumber>
    </recommendedName>
</protein>
<dbReference type="InterPro" id="IPR029063">
    <property type="entry name" value="SAM-dependent_MTases_sf"/>
</dbReference>
<dbReference type="GO" id="GO:0005524">
    <property type="term" value="F:ATP binding"/>
    <property type="evidence" value="ECO:0007669"/>
    <property type="project" value="UniProtKB-KW"/>
</dbReference>
<evidence type="ECO:0000256" key="2">
    <source>
        <dbReference type="ARBA" id="ARBA00012438"/>
    </source>
</evidence>
<dbReference type="PANTHER" id="PTHR24422">
    <property type="entry name" value="CHEMOTAXIS PROTEIN METHYLTRANSFERASE"/>
    <property type="match status" value="1"/>
</dbReference>
<dbReference type="Gene3D" id="3.40.50.150">
    <property type="entry name" value="Vaccinia Virus protein VP39"/>
    <property type="match status" value="1"/>
</dbReference>
<evidence type="ECO:0000259" key="11">
    <source>
        <dbReference type="PROSITE" id="PS50123"/>
    </source>
</evidence>
<evidence type="ECO:0000313" key="13">
    <source>
        <dbReference type="Proteomes" id="UP000316313"/>
    </source>
</evidence>
<feature type="domain" description="CheB-type methylesterase" evidence="10">
    <location>
        <begin position="11"/>
        <end position="194"/>
    </location>
</feature>
<dbReference type="RefSeq" id="WP_141460769.1">
    <property type="nucleotide sequence ID" value="NZ_CP038141.1"/>
</dbReference>
<dbReference type="CDD" id="cd16434">
    <property type="entry name" value="CheB-CheR_fusion"/>
    <property type="match status" value="1"/>
</dbReference>
<dbReference type="PANTHER" id="PTHR24422:SF27">
    <property type="entry name" value="PROTEIN-GLUTAMATE O-METHYLTRANSFERASE"/>
    <property type="match status" value="1"/>
</dbReference>
<dbReference type="Pfam" id="PF01739">
    <property type="entry name" value="CheR"/>
    <property type="match status" value="1"/>
</dbReference>
<evidence type="ECO:0000256" key="7">
    <source>
        <dbReference type="ARBA" id="ARBA00022840"/>
    </source>
</evidence>
<dbReference type="GO" id="GO:0004673">
    <property type="term" value="F:protein histidine kinase activity"/>
    <property type="evidence" value="ECO:0007669"/>
    <property type="project" value="UniProtKB-EC"/>
</dbReference>
<keyword evidence="8" id="KW-0145">Chemotaxis</keyword>
<reference evidence="12 13" key="1">
    <citation type="submission" date="2019-03" db="EMBL/GenBank/DDBJ databases">
        <title>The complete genome sequence of Swingsia samuiensis NBRC107927(T).</title>
        <authorList>
            <person name="Chua K.-O."/>
            <person name="Chan K.-G."/>
            <person name="See-Too W.-S."/>
        </authorList>
    </citation>
    <scope>NUCLEOTIDE SEQUENCE [LARGE SCALE GENOMIC DNA]</scope>
    <source>
        <strain evidence="12 13">AH83</strain>
    </source>
</reference>
<comment type="catalytic activity">
    <reaction evidence="1">
        <text>ATP + protein L-histidine = ADP + protein N-phospho-L-histidine.</text>
        <dbReference type="EC" id="2.7.13.3"/>
    </reaction>
</comment>
<dbReference type="SUPFAM" id="SSF53335">
    <property type="entry name" value="S-adenosyl-L-methionine-dependent methyltransferases"/>
    <property type="match status" value="1"/>
</dbReference>
<dbReference type="Pfam" id="PF07536">
    <property type="entry name" value="HWE_HK"/>
    <property type="match status" value="1"/>
</dbReference>
<dbReference type="GO" id="GO:0000156">
    <property type="term" value="F:phosphorelay response regulator activity"/>
    <property type="evidence" value="ECO:0007669"/>
    <property type="project" value="InterPro"/>
</dbReference>
<dbReference type="GO" id="GO:0006935">
    <property type="term" value="P:chemotaxis"/>
    <property type="evidence" value="ECO:0007669"/>
    <property type="project" value="UniProtKB-UniRule"/>
</dbReference>
<gene>
    <name evidence="12" type="ORF">E3D00_05785</name>
</gene>
<feature type="active site" evidence="8">
    <location>
        <position position="136"/>
    </location>
</feature>
<dbReference type="Pfam" id="PF01339">
    <property type="entry name" value="CheB_methylest"/>
    <property type="match status" value="1"/>
</dbReference>
<dbReference type="SMART" id="SM00911">
    <property type="entry name" value="HWE_HK"/>
    <property type="match status" value="1"/>
</dbReference>
<dbReference type="Proteomes" id="UP000316313">
    <property type="component" value="Chromosome"/>
</dbReference>
<evidence type="ECO:0000256" key="6">
    <source>
        <dbReference type="ARBA" id="ARBA00022777"/>
    </source>
</evidence>
<evidence type="ECO:0000256" key="9">
    <source>
        <dbReference type="SAM" id="Coils"/>
    </source>
</evidence>
<dbReference type="Gene3D" id="3.30.450.20">
    <property type="entry name" value="PAS domain"/>
    <property type="match status" value="2"/>
</dbReference>
<keyword evidence="9" id="KW-0175">Coiled coil</keyword>
<keyword evidence="3" id="KW-0597">Phosphoprotein</keyword>
<dbReference type="InterPro" id="IPR050903">
    <property type="entry name" value="Bact_Chemotaxis_MeTrfase"/>
</dbReference>
<keyword evidence="6" id="KW-0418">Kinase</keyword>
<dbReference type="EMBL" id="CP038141">
    <property type="protein sequence ID" value="QDH17129.1"/>
    <property type="molecule type" value="Genomic_DNA"/>
</dbReference>
<dbReference type="SUPFAM" id="SSF47757">
    <property type="entry name" value="Chemotaxis receptor methyltransferase CheR, N-terminal domain"/>
    <property type="match status" value="1"/>
</dbReference>
<keyword evidence="4" id="KW-0808">Transferase</keyword>
<dbReference type="GO" id="GO:0008984">
    <property type="term" value="F:protein-glutamate methylesterase activity"/>
    <property type="evidence" value="ECO:0007669"/>
    <property type="project" value="InterPro"/>
</dbReference>
<feature type="active site" evidence="8">
    <location>
        <position position="44"/>
    </location>
</feature>
<dbReference type="PRINTS" id="PR00996">
    <property type="entry name" value="CHERMTFRASE"/>
</dbReference>
<dbReference type="AlphaFoldDB" id="A0A4Y6UHQ5"/>
<keyword evidence="5" id="KW-0547">Nucleotide-binding</keyword>
<dbReference type="EC" id="2.7.13.3" evidence="2"/>
<dbReference type="Pfam" id="PF03705">
    <property type="entry name" value="CheR_N"/>
    <property type="match status" value="1"/>
</dbReference>
<dbReference type="PROSITE" id="PS50123">
    <property type="entry name" value="CHER"/>
    <property type="match status" value="1"/>
</dbReference>
<dbReference type="GO" id="GO:0005737">
    <property type="term" value="C:cytoplasm"/>
    <property type="evidence" value="ECO:0007669"/>
    <property type="project" value="InterPro"/>
</dbReference>
<name>A0A4Y6UHQ5_9PROT</name>
<sequence>MNTIQNNLPLVVGVGASAGGLEALRLMLSSIKKPTKMAFVVVQHLDPHHNSLLAQLLERYTELTVLQSEGGELLQADHVYIIPPGHGLKIQNSILKLTDFTRPRGLRRPIDDFFVSLANDQQSNAACVILSGTGADGTTGVRAIKENGGVCIVQQPDTARYDGMPLSAVGTGLVDFVKPPEEIFACLKDFLDRRTLRFTDADSDVLANNLDAVCRELRMVVGHDFSGYKHSTLIRRIARRMHVVGIDSPHEYLLRMQKDHSEAQALFRDLLINVTKFFRDTDAFEQLRLKVIEPLVLNRGLHDDIRVWVAGCSSGEEAYSIAILFAEALRIHECSHNVQIFASDIDEQMLSIARAATYPNAALIDIPEHLRERYTVPVADRFKISNHVRNMVRFSNHSLLKDPPFSKVDLLSCRNLLIYFEENLQKAIVPILHYAVRPNGYLFLGPSDSIGRFEGFFSVAHQQARIFEKLHGGTSHPIALPTQQYANPTTRPSELFNSDRKIQSDTAASQRLLELYTPPSLVVNKDGEIISAFGKLGIYFDFPVTRTGGSSIFTLARPGLRGVIGQLLRQTQQALKRTIIRDVDVLSEFTSQKTDVICDPLGEDAFLLVFQNKSPAKPISNQDIEEFQTNNNHVEILEDELRLMRHRLRLTIEELETANEELKSSNEEMMSMNEELQSANEELSTVNDELKTKITQLTVANSDLKNFFDSTNAAVVVVDENLCIRNYTEAATFLFPLKPGDKGRPFADVSGQIELNDYLQDTINVTKNGEVISKRVIGINKKHIYSLRIMPYRTQGESINGATLVFTDITDALYLERQLASERERLELAIRAARIGVWEYSPQKKKTVLDVGNQTLVDISTFHSESHAWISSQERSIITQTFDNALESGEPFDINFSVHQSNGETRWVRASGHFIANSSPPTLIGVSIDVTPEHEVVETRELMVREMNHRVKNLFAVISSMISIAAHRHNNVRVFAKDMRTRIVALGIAHSCAAQNGFDKGTNIQHLIKDTLAPYQHDNNIKIFGPPVLINYKNLSPLALLLHEWATNSVKYGALNINSEGTLHISWREQHDNLIIYWKEQKKNEITFTGSSGFGEQLEQTALRQLKATIERHTTPLRFEMKITLPRMCFSNE</sequence>
<dbReference type="CDD" id="cd02440">
    <property type="entry name" value="AdoMet_MTases"/>
    <property type="match status" value="1"/>
</dbReference>
<dbReference type="InterPro" id="IPR035909">
    <property type="entry name" value="CheB_C"/>
</dbReference>
<dbReference type="Gene3D" id="3.40.50.180">
    <property type="entry name" value="Methylesterase CheB, C-terminal domain"/>
    <property type="match status" value="1"/>
</dbReference>
<dbReference type="InterPro" id="IPR000780">
    <property type="entry name" value="CheR_MeTrfase"/>
</dbReference>
<evidence type="ECO:0000259" key="10">
    <source>
        <dbReference type="PROSITE" id="PS50122"/>
    </source>
</evidence>
<evidence type="ECO:0000313" key="12">
    <source>
        <dbReference type="EMBL" id="QDH17129.1"/>
    </source>
</evidence>
<dbReference type="Pfam" id="PF13596">
    <property type="entry name" value="PAS_10"/>
    <property type="match status" value="1"/>
</dbReference>
<dbReference type="InterPro" id="IPR022641">
    <property type="entry name" value="CheR_N"/>
</dbReference>
<dbReference type="PROSITE" id="PS50122">
    <property type="entry name" value="CHEB"/>
    <property type="match status" value="1"/>
</dbReference>
<keyword evidence="8" id="KW-0378">Hydrolase</keyword>
<dbReference type="InterPro" id="IPR000673">
    <property type="entry name" value="Sig_transdc_resp-reg_Me-estase"/>
</dbReference>
<feature type="active site" evidence="8">
    <location>
        <position position="17"/>
    </location>
</feature>
<keyword evidence="13" id="KW-1185">Reference proteome</keyword>
<evidence type="ECO:0000256" key="5">
    <source>
        <dbReference type="ARBA" id="ARBA00022741"/>
    </source>
</evidence>